<dbReference type="PANTHER" id="PTHR10039">
    <property type="entry name" value="AMELOGENIN"/>
    <property type="match status" value="1"/>
</dbReference>
<evidence type="ECO:0000313" key="4">
    <source>
        <dbReference type="Proteomes" id="UP000290288"/>
    </source>
</evidence>
<proteinExistence type="predicted"/>
<dbReference type="Proteomes" id="UP000290288">
    <property type="component" value="Unassembled WGS sequence"/>
</dbReference>
<feature type="domain" description="Nephrocystin 3-like N-terminal" evidence="2">
    <location>
        <begin position="134"/>
        <end position="292"/>
    </location>
</feature>
<dbReference type="InterPro" id="IPR027417">
    <property type="entry name" value="P-loop_NTPase"/>
</dbReference>
<dbReference type="STRING" id="2316362.A0A4Q2D7S4"/>
<gene>
    <name evidence="3" type="ORF">EST38_g10287</name>
</gene>
<keyword evidence="1" id="KW-0677">Repeat</keyword>
<dbReference type="PANTHER" id="PTHR10039:SF14">
    <property type="entry name" value="NACHT DOMAIN-CONTAINING PROTEIN"/>
    <property type="match status" value="1"/>
</dbReference>
<evidence type="ECO:0000313" key="3">
    <source>
        <dbReference type="EMBL" id="RXW15567.1"/>
    </source>
</evidence>
<dbReference type="AlphaFoldDB" id="A0A4Q2D7S4"/>
<protein>
    <recommendedName>
        <fullName evidence="2">Nephrocystin 3-like N-terminal domain-containing protein</fullName>
    </recommendedName>
</protein>
<comment type="caution">
    <text evidence="3">The sequence shown here is derived from an EMBL/GenBank/DDBJ whole genome shotgun (WGS) entry which is preliminary data.</text>
</comment>
<dbReference type="OrthoDB" id="4760524at2759"/>
<organism evidence="3 4">
    <name type="scientific">Candolleomyces aberdarensis</name>
    <dbReference type="NCBI Taxonomy" id="2316362"/>
    <lineage>
        <taxon>Eukaryota</taxon>
        <taxon>Fungi</taxon>
        <taxon>Dikarya</taxon>
        <taxon>Basidiomycota</taxon>
        <taxon>Agaricomycotina</taxon>
        <taxon>Agaricomycetes</taxon>
        <taxon>Agaricomycetidae</taxon>
        <taxon>Agaricales</taxon>
        <taxon>Agaricineae</taxon>
        <taxon>Psathyrellaceae</taxon>
        <taxon>Candolleomyces</taxon>
    </lineage>
</organism>
<reference evidence="3 4" key="1">
    <citation type="submission" date="2019-01" db="EMBL/GenBank/DDBJ databases">
        <title>Draft genome sequence of Psathyrella aberdarensis IHI B618.</title>
        <authorList>
            <person name="Buettner E."/>
            <person name="Kellner H."/>
        </authorList>
    </citation>
    <scope>NUCLEOTIDE SEQUENCE [LARGE SCALE GENOMIC DNA]</scope>
    <source>
        <strain evidence="3 4">IHI B618</strain>
    </source>
</reference>
<dbReference type="Gene3D" id="3.40.50.300">
    <property type="entry name" value="P-loop containing nucleotide triphosphate hydrolases"/>
    <property type="match status" value="1"/>
</dbReference>
<evidence type="ECO:0000259" key="2">
    <source>
        <dbReference type="Pfam" id="PF24883"/>
    </source>
</evidence>
<evidence type="ECO:0000256" key="1">
    <source>
        <dbReference type="ARBA" id="ARBA00022737"/>
    </source>
</evidence>
<dbReference type="EMBL" id="SDEE01000538">
    <property type="protein sequence ID" value="RXW15567.1"/>
    <property type="molecule type" value="Genomic_DNA"/>
</dbReference>
<dbReference type="SUPFAM" id="SSF52540">
    <property type="entry name" value="P-loop containing nucleoside triphosphate hydrolases"/>
    <property type="match status" value="1"/>
</dbReference>
<name>A0A4Q2D7S4_9AGAR</name>
<keyword evidence="4" id="KW-1185">Reference proteome</keyword>
<dbReference type="Pfam" id="PF24883">
    <property type="entry name" value="NPHP3_N"/>
    <property type="match status" value="1"/>
</dbReference>
<sequence length="542" mass="61070">MAGAPTTIAIQPDSRNLQIQQQIIHVVSGNQYFWGQDLILRLNPIRGASHTRNRKTSPPDSECFPGTREEVVQNITFWADAMDSVPRAKERVIKTPPTTWGWPNRSGDFPFLAATRRHYRYHPQSSAAVVEIPTPHIYWLHGFAGSGKSAISLKIANVFEGSGRLLASYFFFRNAGDRSTLNGFAATLSSQLASVLPATMPLLEAALKADSGLLDKNASLTRQMEHLVYEPFKAIMKGDVLNEARAKGAFIIVIDGLDECEDKRGVEELIDHMLSFFKQHPTIPLRVFIASRVEQHIRARLEVDGVWLSDLNSYRTWDDIETFLHASFHDVAKRDRVIRAYVQAHGEWPTQSDMYRLMKHIGESFILASLIFKFVVHPATEDDPSTPMERLPRTLQMNGLDSLYIQTLSRSQHLYHFSNVISTIALLRYPLPIAGISRLLGIEVFEVVRVLLNLQAIIHVPGTDDEGTVTLCHTSLRDFLTTESRSGSFFVSPSFHLHLSYHLVSSTFEGLKVKTDEPVCDYHCWDPFILQPARSAQNGSKH</sequence>
<accession>A0A4Q2D7S4</accession>
<dbReference type="InterPro" id="IPR056884">
    <property type="entry name" value="NPHP3-like_N"/>
</dbReference>